<dbReference type="EMBL" id="VSSQ01000025">
    <property type="protein sequence ID" value="MPL64474.1"/>
    <property type="molecule type" value="Genomic_DNA"/>
</dbReference>
<reference evidence="2" key="1">
    <citation type="submission" date="2019-08" db="EMBL/GenBank/DDBJ databases">
        <authorList>
            <person name="Kucharzyk K."/>
            <person name="Murdoch R.W."/>
            <person name="Higgins S."/>
            <person name="Loffler F."/>
        </authorList>
    </citation>
    <scope>NUCLEOTIDE SEQUENCE</scope>
</reference>
<accession>A0A644TC85</accession>
<name>A0A644TC85_9ZZZZ</name>
<evidence type="ECO:0000256" key="1">
    <source>
        <dbReference type="SAM" id="MobiDB-lite"/>
    </source>
</evidence>
<dbReference type="AlphaFoldDB" id="A0A644TC85"/>
<sequence>MAENEKGKPQTQELAKDSKLEPCDKPHTMETSRPIDKEEACDEGVK</sequence>
<feature type="region of interest" description="Disordered" evidence="1">
    <location>
        <begin position="1"/>
        <end position="46"/>
    </location>
</feature>
<comment type="caution">
    <text evidence="2">The sequence shown here is derived from an EMBL/GenBank/DDBJ whole genome shotgun (WGS) entry which is preliminary data.</text>
</comment>
<evidence type="ECO:0000313" key="2">
    <source>
        <dbReference type="EMBL" id="MPL64474.1"/>
    </source>
</evidence>
<protein>
    <submittedName>
        <fullName evidence="2">Uncharacterized protein</fullName>
    </submittedName>
</protein>
<gene>
    <name evidence="2" type="ORF">SDC9_10129</name>
</gene>
<organism evidence="2">
    <name type="scientific">bioreactor metagenome</name>
    <dbReference type="NCBI Taxonomy" id="1076179"/>
    <lineage>
        <taxon>unclassified sequences</taxon>
        <taxon>metagenomes</taxon>
        <taxon>ecological metagenomes</taxon>
    </lineage>
</organism>
<proteinExistence type="predicted"/>